<accession>A0A426VFW3</accession>
<keyword evidence="3" id="KW-1185">Reference proteome</keyword>
<dbReference type="OrthoDB" id="5291099at2"/>
<sequence>MPIQHISARQTLVATACVLSALATGCSTVSSALSNDKVDYKATGAKAVNLEVPPDLTQLSGQARYTLASPGTVSASTFTQQQGQAPSTAAAPAVAPGTIGGVTLQRDGQTRWLTVDQPPEQIYNVIREFWGENGFELTTDQPQAGLMETTWSENRAKLQQDGLRNLVGKIIDNLYDTGERDQYRTRIERTSKGSEVYIGHHGLIEIYTDGRKEQTTWKARPSDPALEAEMLSRLMVKLGTPKETAKATLAADQSAASASTAPRSNLTADGLGVAFSGNFDQAWRRVGLALDRGGFTVEDRDRSAGVFEVRLASTKPEDKPGLLTRMTGWFSSKPTADTLTRYRLKVASQGNSASVTVLGSDGKAINTDGAKDVAKQLATNLE</sequence>
<dbReference type="Pfam" id="PF06804">
    <property type="entry name" value="Lipoprotein_18"/>
    <property type="match status" value="1"/>
</dbReference>
<dbReference type="EMBL" id="RSED01000002">
    <property type="protein sequence ID" value="RRS05745.1"/>
    <property type="molecule type" value="Genomic_DNA"/>
</dbReference>
<dbReference type="Proteomes" id="UP000269265">
    <property type="component" value="Unassembled WGS sequence"/>
</dbReference>
<dbReference type="Gene3D" id="3.30.310.170">
    <property type="entry name" value="Outer membrane protein assembly factor BamC"/>
    <property type="match status" value="1"/>
</dbReference>
<dbReference type="InterPro" id="IPR010653">
    <property type="entry name" value="NlpB/DapX"/>
</dbReference>
<evidence type="ECO:0000313" key="3">
    <source>
        <dbReference type="Proteomes" id="UP000269265"/>
    </source>
</evidence>
<protein>
    <submittedName>
        <fullName evidence="2">Outer membrane protein assembly factor BamC</fullName>
    </submittedName>
</protein>
<evidence type="ECO:0000256" key="1">
    <source>
        <dbReference type="SAM" id="SignalP"/>
    </source>
</evidence>
<keyword evidence="1" id="KW-0732">Signal</keyword>
<dbReference type="AlphaFoldDB" id="A0A426VFW3"/>
<feature type="chain" id="PRO_5019131823" evidence="1">
    <location>
        <begin position="24"/>
        <end position="382"/>
    </location>
</feature>
<dbReference type="RefSeq" id="WP_125241652.1">
    <property type="nucleotide sequence ID" value="NZ_RSED01000002.1"/>
</dbReference>
<name>A0A426VFW3_9BURK</name>
<reference evidence="2 3" key="1">
    <citation type="submission" date="2018-12" db="EMBL/GenBank/DDBJ databases">
        <title>The whole draft genome of Aquabacterium sp. SJQ9.</title>
        <authorList>
            <person name="Sun L."/>
            <person name="Gao X."/>
            <person name="Chen W."/>
            <person name="Huang K."/>
        </authorList>
    </citation>
    <scope>NUCLEOTIDE SEQUENCE [LARGE SCALE GENOMIC DNA]</scope>
    <source>
        <strain evidence="2 3">SJQ9</strain>
    </source>
</reference>
<proteinExistence type="predicted"/>
<feature type="signal peptide" evidence="1">
    <location>
        <begin position="1"/>
        <end position="23"/>
    </location>
</feature>
<dbReference type="InterPro" id="IPR042268">
    <property type="entry name" value="BamC_C"/>
</dbReference>
<evidence type="ECO:0000313" key="2">
    <source>
        <dbReference type="EMBL" id="RRS05745.1"/>
    </source>
</evidence>
<gene>
    <name evidence="2" type="primary">bamC</name>
    <name evidence="2" type="ORF">EIP75_02445</name>
</gene>
<organism evidence="2 3">
    <name type="scientific">Aquabacterium soli</name>
    <dbReference type="NCBI Taxonomy" id="2493092"/>
    <lineage>
        <taxon>Bacteria</taxon>
        <taxon>Pseudomonadati</taxon>
        <taxon>Pseudomonadota</taxon>
        <taxon>Betaproteobacteria</taxon>
        <taxon>Burkholderiales</taxon>
        <taxon>Aquabacterium</taxon>
    </lineage>
</organism>
<comment type="caution">
    <text evidence="2">The sequence shown here is derived from an EMBL/GenBank/DDBJ whole genome shotgun (WGS) entry which is preliminary data.</text>
</comment>